<dbReference type="EMBL" id="CAJVQC010100904">
    <property type="protein sequence ID" value="CAG8831200.1"/>
    <property type="molecule type" value="Genomic_DNA"/>
</dbReference>
<evidence type="ECO:0000313" key="2">
    <source>
        <dbReference type="Proteomes" id="UP000789920"/>
    </source>
</evidence>
<sequence length="93" mass="10500">GSKEAKNTDSDAASSLKAELLLARRTIQNILFEEGQSSPSLPTAVFIVFDDYREPTISILERTKVFPIIPIQYIWKDKSEATCLYLQIPIHFA</sequence>
<proteinExistence type="predicted"/>
<evidence type="ECO:0000313" key="1">
    <source>
        <dbReference type="EMBL" id="CAG8831200.1"/>
    </source>
</evidence>
<comment type="caution">
    <text evidence="1">The sequence shown here is derived from an EMBL/GenBank/DDBJ whole genome shotgun (WGS) entry which is preliminary data.</text>
</comment>
<feature type="non-terminal residue" evidence="1">
    <location>
        <position position="93"/>
    </location>
</feature>
<organism evidence="1 2">
    <name type="scientific">Racocetra persica</name>
    <dbReference type="NCBI Taxonomy" id="160502"/>
    <lineage>
        <taxon>Eukaryota</taxon>
        <taxon>Fungi</taxon>
        <taxon>Fungi incertae sedis</taxon>
        <taxon>Mucoromycota</taxon>
        <taxon>Glomeromycotina</taxon>
        <taxon>Glomeromycetes</taxon>
        <taxon>Diversisporales</taxon>
        <taxon>Gigasporaceae</taxon>
        <taxon>Racocetra</taxon>
    </lineage>
</organism>
<protein>
    <submittedName>
        <fullName evidence="1">23040_t:CDS:1</fullName>
    </submittedName>
</protein>
<gene>
    <name evidence="1" type="ORF">RPERSI_LOCUS28061</name>
</gene>
<dbReference type="Proteomes" id="UP000789920">
    <property type="component" value="Unassembled WGS sequence"/>
</dbReference>
<name>A0ACA9S9S5_9GLOM</name>
<keyword evidence="2" id="KW-1185">Reference proteome</keyword>
<accession>A0ACA9S9S5</accession>
<feature type="non-terminal residue" evidence="1">
    <location>
        <position position="1"/>
    </location>
</feature>
<reference evidence="1" key="1">
    <citation type="submission" date="2021-06" db="EMBL/GenBank/DDBJ databases">
        <authorList>
            <person name="Kallberg Y."/>
            <person name="Tangrot J."/>
            <person name="Rosling A."/>
        </authorList>
    </citation>
    <scope>NUCLEOTIDE SEQUENCE</scope>
    <source>
        <strain evidence="1">MA461A</strain>
    </source>
</reference>